<dbReference type="InterPro" id="IPR057031">
    <property type="entry name" value="SFR19-like_C"/>
</dbReference>
<dbReference type="EMBL" id="VYZV01014089">
    <property type="protein sequence ID" value="NXS68430.1"/>
    <property type="molecule type" value="Genomic_DNA"/>
</dbReference>
<feature type="compositionally biased region" description="Basic residues" evidence="5">
    <location>
        <begin position="1019"/>
        <end position="1036"/>
    </location>
</feature>
<evidence type="ECO:0000256" key="2">
    <source>
        <dbReference type="ARBA" id="ARBA00022771"/>
    </source>
</evidence>
<feature type="compositionally biased region" description="Polar residues" evidence="5">
    <location>
        <begin position="29"/>
        <end position="38"/>
    </location>
</feature>
<dbReference type="PANTHER" id="PTHR12618:SF20">
    <property type="entry name" value="PHD AND RING FINGER DOMAIN-CONTAINING PROTEIN 1"/>
    <property type="match status" value="1"/>
</dbReference>
<dbReference type="PANTHER" id="PTHR12618">
    <property type="entry name" value="PHD AND RING FINGER DOMAIN-CONTAINING PROTEIN 1"/>
    <property type="match status" value="1"/>
</dbReference>
<keyword evidence="2 4" id="KW-0863">Zinc-finger</keyword>
<feature type="compositionally biased region" description="Basic and acidic residues" evidence="5">
    <location>
        <begin position="990"/>
        <end position="1007"/>
    </location>
</feature>
<evidence type="ECO:0000256" key="5">
    <source>
        <dbReference type="SAM" id="MobiDB-lite"/>
    </source>
</evidence>
<feature type="domain" description="RING-type" evidence="7">
    <location>
        <begin position="116"/>
        <end position="157"/>
    </location>
</feature>
<feature type="region of interest" description="Disordered" evidence="5">
    <location>
        <begin position="1"/>
        <end position="96"/>
    </location>
</feature>
<gene>
    <name evidence="8" type="primary">Phrf1</name>
    <name evidence="8" type="ORF">PANHAL_R09410</name>
</gene>
<dbReference type="InterPro" id="IPR001965">
    <property type="entry name" value="Znf_PHD"/>
</dbReference>
<dbReference type="Proteomes" id="UP000580171">
    <property type="component" value="Unassembled WGS sequence"/>
</dbReference>
<feature type="compositionally biased region" description="Polar residues" evidence="5">
    <location>
        <begin position="600"/>
        <end position="616"/>
    </location>
</feature>
<evidence type="ECO:0000256" key="4">
    <source>
        <dbReference type="PROSITE-ProRule" id="PRU00175"/>
    </source>
</evidence>
<organism evidence="8 9">
    <name type="scientific">Pandion haliaetus</name>
    <name type="common">Osprey</name>
    <name type="synonym">Falco haliaetus</name>
    <dbReference type="NCBI Taxonomy" id="56262"/>
    <lineage>
        <taxon>Eukaryota</taxon>
        <taxon>Metazoa</taxon>
        <taxon>Chordata</taxon>
        <taxon>Craniata</taxon>
        <taxon>Vertebrata</taxon>
        <taxon>Euteleostomi</taxon>
        <taxon>Archelosauria</taxon>
        <taxon>Archosauria</taxon>
        <taxon>Dinosauria</taxon>
        <taxon>Saurischia</taxon>
        <taxon>Theropoda</taxon>
        <taxon>Coelurosauria</taxon>
        <taxon>Aves</taxon>
        <taxon>Neognathae</taxon>
        <taxon>Neoaves</taxon>
        <taxon>Telluraves</taxon>
        <taxon>Accipitrimorphae</taxon>
        <taxon>Accipitriformes</taxon>
        <taxon>Pandionidae</taxon>
        <taxon>Pandion</taxon>
    </lineage>
</organism>
<dbReference type="InterPro" id="IPR001841">
    <property type="entry name" value="Znf_RING"/>
</dbReference>
<feature type="region of interest" description="Disordered" evidence="5">
    <location>
        <begin position="454"/>
        <end position="507"/>
    </location>
</feature>
<dbReference type="Pfam" id="PF00628">
    <property type="entry name" value="PHD"/>
    <property type="match status" value="1"/>
</dbReference>
<dbReference type="CDD" id="cd16635">
    <property type="entry name" value="mRING-HC-C3HC3D_PHRF1"/>
    <property type="match status" value="1"/>
</dbReference>
<dbReference type="InterPro" id="IPR019786">
    <property type="entry name" value="Zinc_finger_PHD-type_CS"/>
</dbReference>
<feature type="non-terminal residue" evidence="8">
    <location>
        <position position="1"/>
    </location>
</feature>
<protein>
    <submittedName>
        <fullName evidence="8">PHRF1 protein</fullName>
    </submittedName>
</protein>
<sequence>MDDDSQDELINKTATLGKGKRQSLVLLSETESNGGNSCDSDDIASEEEEDDTEGEGGEEDKEESEDGELEDFEDDDEEEEEEEETEASLRGITDSLKLEPHINGASISSDEDGENCPICLNTFRDQAVGTPENCSHYFCLDCIVEWSKNANSCPVDRILFKYISIRAHFGGKILKKIPVENPKTQGNDGEDDPTFCEVCGRSDREDRLLLCDGCDAGYHMECLNPPLSEVPVDEWFCPACAPMGVSAAADTDHVSEEEVAALMADVIPTTSRLRPHIRTRAIARTRQSERVRATVNRNRITTAQQIQHVPRYLMSSLLDETIEAVAAGLNTAIYQHPLTPRAPTRQKRKTGRRKKVGGKKRTQTKSSAGKKSSGTQLKRHKCLIKKRRGKKMRVKNEATTRSRIARTLGLGKPLRGTSLPSIYKPMEPSLGLMRADIGAASLSVFGDPYELDPYESNEEVPANPDSPVSAKRRVLSQSALRSHRPVARPVSVGLPRSSVPALSPDQEAEAAPVPDLLGSILSGQSFLMMSSSDVVINRDGSLTAKKAGKGLAPHRTTASSSVAGPSVSSGLSTCTRPSSSSSLFSSPLPSLSRIEPAANPAQTTSEKATVKSKYSMTPRSVLAQNIGTLSRHGSKLDEMHRFNGNSKIFAPTDSSSKPLSCNLNSGSKAVTVRQPLKRPPKRIDIFELPRIPKIKKETSSKQVEPQPTGNQSCDIPSSCITQLTGKESTNQPEKGSKVESQKSNAKVSQQQMRTSGVSFSTNTGVYSSSSLLGTSRSKGPSSFESFKINIPGNTGHSSRLSNPGFCNTFRPVDNKVQQRESPLPLFSVKKKQVKSEIYDPFEPTGSDSSSASSSPERLGSGIPLTNITRTISIENPKVQTFQTVRRFTPYMVENIFGSGADSGVPSSNTESRDDMTVESRIVEQISDTEEQDNMDEEDFLSSPCSSSAVKQISNAECLKEESREGPNVFFNAEELIRPNINVKLGPDSPSKNDRQQKVQKVEQTERRPRSRSCSNSSSRSKKMKRKKALGKEHKRSQSGSRDRTRSQDRSSRSTSWSGGEERSKAHTLKPKSRRSSTDCSSSHERSKKKKMKDKTKDKKAKTSWSRERRKSRSRSGSPGSTSEFYENRKKKRRSRSRSRRREHSRSNSIERTKRRKHRRDKSYERYDKDSSLRSRDRKRSRSRSQERRKWRSRSRSASRSREHKSKEKRPRSRSRSKERKHRSRETSLPPPPEKDQKSPAENVSRCLEQPHSFKQEPKEELVLEELSITIHPNVKLEEIQAETPVQLREAEETIKVEPTCQEVTSETAFPVPEITNICVPIGNVDSFAEKELMSGNDPAVLGSCSNTNLEITVKIENTALCPSLMEPAPKKEVIMHVPAEAAPIQSSSKSKITDCVKEVKDECLVSNEKTGNFSKPELEVVPQGPALKSKAPVKRVTWNLQEEESGTLSAGKAPRIPFYKLQRAKEGAWKAEDLNQMLNQVQLNEPPPTNYMIPEPMFPDLDSSQVYCQNIPLTPPLPSSLPPYAPVSQPTVQFIMQGSLPALGCMAGQSLTPEPGRLAAASEPGIQAASVGNAEEKIKAPKPPVDKTKNEEYMKKLHMQERAVEEVKLAIKPFYQKREITKEEYKNILRKAVQKICHSKSGEINPMKVANLVKAYVEKYKHMRKRKKSDGEDTREVEN</sequence>
<dbReference type="InterPro" id="IPR019787">
    <property type="entry name" value="Znf_PHD-finger"/>
</dbReference>
<dbReference type="InterPro" id="IPR011011">
    <property type="entry name" value="Znf_FYVE_PHD"/>
</dbReference>
<feature type="region of interest" description="Disordered" evidence="5">
    <location>
        <begin position="838"/>
        <end position="862"/>
    </location>
</feature>
<evidence type="ECO:0000256" key="3">
    <source>
        <dbReference type="ARBA" id="ARBA00022833"/>
    </source>
</evidence>
<evidence type="ECO:0000256" key="1">
    <source>
        <dbReference type="ARBA" id="ARBA00022723"/>
    </source>
</evidence>
<dbReference type="InterPro" id="IPR047157">
    <property type="entry name" value="PHRF1/Atg35"/>
</dbReference>
<feature type="compositionally biased region" description="Basic residues" evidence="5">
    <location>
        <begin position="1085"/>
        <end position="1113"/>
    </location>
</feature>
<accession>A0A7L2WC82</accession>
<feature type="region of interest" description="Disordered" evidence="5">
    <location>
        <begin position="696"/>
        <end position="758"/>
    </location>
</feature>
<dbReference type="PROSITE" id="PS00518">
    <property type="entry name" value="ZF_RING_1"/>
    <property type="match status" value="1"/>
</dbReference>
<keyword evidence="1" id="KW-0479">Metal-binding</keyword>
<dbReference type="PROSITE" id="PS01359">
    <property type="entry name" value="ZF_PHD_1"/>
    <property type="match status" value="1"/>
</dbReference>
<dbReference type="InterPro" id="IPR017907">
    <property type="entry name" value="Znf_RING_CS"/>
</dbReference>
<dbReference type="SUPFAM" id="SSF57903">
    <property type="entry name" value="FYVE/PHD zinc finger"/>
    <property type="match status" value="1"/>
</dbReference>
<feature type="compositionally biased region" description="Polar residues" evidence="5">
    <location>
        <begin position="700"/>
        <end position="733"/>
    </location>
</feature>
<proteinExistence type="predicted"/>
<feature type="compositionally biased region" description="Basic residues" evidence="5">
    <location>
        <begin position="1128"/>
        <end position="1143"/>
    </location>
</feature>
<dbReference type="OrthoDB" id="1935339at2759"/>
<feature type="compositionally biased region" description="Basic residues" evidence="5">
    <location>
        <begin position="344"/>
        <end position="363"/>
    </location>
</feature>
<reference evidence="8 9" key="1">
    <citation type="submission" date="2019-09" db="EMBL/GenBank/DDBJ databases">
        <title>Bird 10,000 Genomes (B10K) Project - Family phase.</title>
        <authorList>
            <person name="Zhang G."/>
        </authorList>
    </citation>
    <scope>NUCLEOTIDE SEQUENCE [LARGE SCALE GENOMIC DNA]</scope>
    <source>
        <strain evidence="8">B10K-DU-012-58</strain>
        <tissue evidence="8">Muscle</tissue>
    </source>
</reference>
<feature type="compositionally biased region" description="Low complexity" evidence="5">
    <location>
        <begin position="558"/>
        <end position="592"/>
    </location>
</feature>
<evidence type="ECO:0000259" key="7">
    <source>
        <dbReference type="PROSITE" id="PS50089"/>
    </source>
</evidence>
<keyword evidence="3" id="KW-0862">Zinc</keyword>
<keyword evidence="9" id="KW-1185">Reference proteome</keyword>
<dbReference type="SMART" id="SM00184">
    <property type="entry name" value="RING"/>
    <property type="match status" value="2"/>
</dbReference>
<feature type="compositionally biased region" description="Basic and acidic residues" evidence="5">
    <location>
        <begin position="1040"/>
        <end position="1051"/>
    </location>
</feature>
<dbReference type="Pfam" id="PF23030">
    <property type="entry name" value="SCAF11-like_C"/>
    <property type="match status" value="1"/>
</dbReference>
<feature type="region of interest" description="Disordered" evidence="5">
    <location>
        <begin position="898"/>
        <end position="946"/>
    </location>
</feature>
<dbReference type="PROSITE" id="PS50089">
    <property type="entry name" value="ZF_RING_2"/>
    <property type="match status" value="1"/>
</dbReference>
<feature type="compositionally biased region" description="Basic and acidic residues" evidence="5">
    <location>
        <begin position="1161"/>
        <end position="1174"/>
    </location>
</feature>
<evidence type="ECO:0000259" key="6">
    <source>
        <dbReference type="PROSITE" id="PS50016"/>
    </source>
</evidence>
<feature type="domain" description="PHD-type" evidence="6">
    <location>
        <begin position="193"/>
        <end position="243"/>
    </location>
</feature>
<evidence type="ECO:0000313" key="9">
    <source>
        <dbReference type="Proteomes" id="UP000580171"/>
    </source>
</evidence>
<feature type="compositionally biased region" description="Low complexity" evidence="5">
    <location>
        <begin position="364"/>
        <end position="376"/>
    </location>
</feature>
<feature type="compositionally biased region" description="Low complexity" evidence="5">
    <location>
        <begin position="1114"/>
        <end position="1123"/>
    </location>
</feature>
<name>A0A7L2WC82_PANHA</name>
<evidence type="ECO:0000313" key="8">
    <source>
        <dbReference type="EMBL" id="NXS68430.1"/>
    </source>
</evidence>
<dbReference type="InterPro" id="IPR013083">
    <property type="entry name" value="Znf_RING/FYVE/PHD"/>
</dbReference>
<feature type="non-terminal residue" evidence="8">
    <location>
        <position position="1679"/>
    </location>
</feature>
<feature type="compositionally biased region" description="Basic residues" evidence="5">
    <location>
        <begin position="1065"/>
        <end position="1074"/>
    </location>
</feature>
<comment type="caution">
    <text evidence="8">The sequence shown here is derived from an EMBL/GenBank/DDBJ whole genome shotgun (WGS) entry which is preliminary data.</text>
</comment>
<dbReference type="Gene3D" id="3.30.40.10">
    <property type="entry name" value="Zinc/RING finger domain, C3HC4 (zinc finger)"/>
    <property type="match status" value="2"/>
</dbReference>
<feature type="compositionally biased region" description="Polar residues" evidence="5">
    <location>
        <begin position="741"/>
        <end position="758"/>
    </location>
</feature>
<dbReference type="Pfam" id="PF13639">
    <property type="entry name" value="zf-RING_2"/>
    <property type="match status" value="1"/>
</dbReference>
<feature type="compositionally biased region" description="Acidic residues" evidence="5">
    <location>
        <begin position="39"/>
        <end position="86"/>
    </location>
</feature>
<dbReference type="GO" id="GO:0008270">
    <property type="term" value="F:zinc ion binding"/>
    <property type="evidence" value="ECO:0007669"/>
    <property type="project" value="UniProtKB-KW"/>
</dbReference>
<feature type="region of interest" description="Disordered" evidence="5">
    <location>
        <begin position="981"/>
        <end position="1242"/>
    </location>
</feature>
<dbReference type="CDD" id="cd15536">
    <property type="entry name" value="PHD_PHRF1"/>
    <property type="match status" value="1"/>
</dbReference>
<dbReference type="PROSITE" id="PS50016">
    <property type="entry name" value="ZF_PHD_2"/>
    <property type="match status" value="1"/>
</dbReference>
<dbReference type="SMART" id="SM00249">
    <property type="entry name" value="PHD"/>
    <property type="match status" value="1"/>
</dbReference>
<feature type="compositionally biased region" description="Basic residues" evidence="5">
    <location>
        <begin position="1175"/>
        <end position="1223"/>
    </location>
</feature>
<feature type="region of interest" description="Disordered" evidence="5">
    <location>
        <begin position="546"/>
        <end position="616"/>
    </location>
</feature>
<feature type="compositionally biased region" description="Basic and acidic residues" evidence="5">
    <location>
        <begin position="910"/>
        <end position="921"/>
    </location>
</feature>
<feature type="region of interest" description="Disordered" evidence="5">
    <location>
        <begin position="336"/>
        <end position="381"/>
    </location>
</feature>
<feature type="compositionally biased region" description="Acidic residues" evidence="5">
    <location>
        <begin position="926"/>
        <end position="939"/>
    </location>
</feature>
<dbReference type="SUPFAM" id="SSF57850">
    <property type="entry name" value="RING/U-box"/>
    <property type="match status" value="1"/>
</dbReference>